<gene>
    <name evidence="2" type="ORF">GIB67_041396</name>
</gene>
<evidence type="ECO:0000313" key="2">
    <source>
        <dbReference type="EMBL" id="KAF6145201.1"/>
    </source>
</evidence>
<feature type="region of interest" description="Disordered" evidence="1">
    <location>
        <begin position="31"/>
        <end position="54"/>
    </location>
</feature>
<evidence type="ECO:0000256" key="1">
    <source>
        <dbReference type="SAM" id="MobiDB-lite"/>
    </source>
</evidence>
<accession>A0A7J7LRB9</accession>
<dbReference type="Proteomes" id="UP000541444">
    <property type="component" value="Unassembled WGS sequence"/>
</dbReference>
<name>A0A7J7LRB9_9MAGN</name>
<sequence length="143" mass="15825">MGINNNSQIVTNFAATNGLFSKCYKDNRTDKTKASSASNANGEKARNRDSPASLKDSPIYISTLSAAFSSLSTNSGNMAVVNRCCSCSKRLGLFGLVAFARLIGTWKNMSAVMILSWQVVMQLRKPIRLSRRKNYRLEYEITL</sequence>
<dbReference type="EMBL" id="JACGCM010002082">
    <property type="protein sequence ID" value="KAF6145201.1"/>
    <property type="molecule type" value="Genomic_DNA"/>
</dbReference>
<reference evidence="2 3" key="1">
    <citation type="journal article" date="2020" name="IScience">
        <title>Genome Sequencing of the Endangered Kingdonia uniflora (Circaeasteraceae, Ranunculales) Reveals Potential Mechanisms of Evolutionary Specialization.</title>
        <authorList>
            <person name="Sun Y."/>
            <person name="Deng T."/>
            <person name="Zhang A."/>
            <person name="Moore M.J."/>
            <person name="Landis J.B."/>
            <person name="Lin N."/>
            <person name="Zhang H."/>
            <person name="Zhang X."/>
            <person name="Huang J."/>
            <person name="Zhang X."/>
            <person name="Sun H."/>
            <person name="Wang H."/>
        </authorList>
    </citation>
    <scope>NUCLEOTIDE SEQUENCE [LARGE SCALE GENOMIC DNA]</scope>
    <source>
        <strain evidence="2">TB1705</strain>
        <tissue evidence="2">Leaf</tissue>
    </source>
</reference>
<proteinExistence type="predicted"/>
<comment type="caution">
    <text evidence="2">The sequence shown here is derived from an EMBL/GenBank/DDBJ whole genome shotgun (WGS) entry which is preliminary data.</text>
</comment>
<organism evidence="2 3">
    <name type="scientific">Kingdonia uniflora</name>
    <dbReference type="NCBI Taxonomy" id="39325"/>
    <lineage>
        <taxon>Eukaryota</taxon>
        <taxon>Viridiplantae</taxon>
        <taxon>Streptophyta</taxon>
        <taxon>Embryophyta</taxon>
        <taxon>Tracheophyta</taxon>
        <taxon>Spermatophyta</taxon>
        <taxon>Magnoliopsida</taxon>
        <taxon>Ranunculales</taxon>
        <taxon>Circaeasteraceae</taxon>
        <taxon>Kingdonia</taxon>
    </lineage>
</organism>
<dbReference type="AlphaFoldDB" id="A0A7J7LRB9"/>
<keyword evidence="3" id="KW-1185">Reference proteome</keyword>
<evidence type="ECO:0000313" key="3">
    <source>
        <dbReference type="Proteomes" id="UP000541444"/>
    </source>
</evidence>
<protein>
    <submittedName>
        <fullName evidence="2">Uncharacterized protein</fullName>
    </submittedName>
</protein>